<gene>
    <name evidence="1" type="ORF">EVAR_93085_1</name>
</gene>
<proteinExistence type="predicted"/>
<dbReference type="AlphaFoldDB" id="A0A4C1TI52"/>
<keyword evidence="2" id="KW-1185">Reference proteome</keyword>
<comment type="caution">
    <text evidence="1">The sequence shown here is derived from an EMBL/GenBank/DDBJ whole genome shotgun (WGS) entry which is preliminary data.</text>
</comment>
<protein>
    <submittedName>
        <fullName evidence="1">Uncharacterized protein</fullName>
    </submittedName>
</protein>
<dbReference type="EMBL" id="BGZK01000055">
    <property type="protein sequence ID" value="GBP13117.1"/>
    <property type="molecule type" value="Genomic_DNA"/>
</dbReference>
<organism evidence="1 2">
    <name type="scientific">Eumeta variegata</name>
    <name type="common">Bagworm moth</name>
    <name type="synonym">Eumeta japonica</name>
    <dbReference type="NCBI Taxonomy" id="151549"/>
    <lineage>
        <taxon>Eukaryota</taxon>
        <taxon>Metazoa</taxon>
        <taxon>Ecdysozoa</taxon>
        <taxon>Arthropoda</taxon>
        <taxon>Hexapoda</taxon>
        <taxon>Insecta</taxon>
        <taxon>Pterygota</taxon>
        <taxon>Neoptera</taxon>
        <taxon>Endopterygota</taxon>
        <taxon>Lepidoptera</taxon>
        <taxon>Glossata</taxon>
        <taxon>Ditrysia</taxon>
        <taxon>Tineoidea</taxon>
        <taxon>Psychidae</taxon>
        <taxon>Oiketicinae</taxon>
        <taxon>Eumeta</taxon>
    </lineage>
</organism>
<name>A0A4C1TI52_EUMVA</name>
<accession>A0A4C1TI52</accession>
<evidence type="ECO:0000313" key="2">
    <source>
        <dbReference type="Proteomes" id="UP000299102"/>
    </source>
</evidence>
<sequence>MHSRRIRDGIIAYRAPDILLPGTVAAPRRPTKNISFCALFTRPPTPRPSGRTPFAASNAPGPAFFVQTRLPSTRGFACHLVHDSDTLLQQKQPDGRIRRIASELCSFLKDIVLYAIS</sequence>
<reference evidence="1 2" key="1">
    <citation type="journal article" date="2019" name="Commun. Biol.">
        <title>The bagworm genome reveals a unique fibroin gene that provides high tensile strength.</title>
        <authorList>
            <person name="Kono N."/>
            <person name="Nakamura H."/>
            <person name="Ohtoshi R."/>
            <person name="Tomita M."/>
            <person name="Numata K."/>
            <person name="Arakawa K."/>
        </authorList>
    </citation>
    <scope>NUCLEOTIDE SEQUENCE [LARGE SCALE GENOMIC DNA]</scope>
</reference>
<evidence type="ECO:0000313" key="1">
    <source>
        <dbReference type="EMBL" id="GBP13117.1"/>
    </source>
</evidence>
<dbReference type="Proteomes" id="UP000299102">
    <property type="component" value="Unassembled WGS sequence"/>
</dbReference>